<comment type="caution">
    <text evidence="3">The sequence shown here is derived from an EMBL/GenBank/DDBJ whole genome shotgun (WGS) entry which is preliminary data.</text>
</comment>
<feature type="compositionally biased region" description="Low complexity" evidence="2">
    <location>
        <begin position="68"/>
        <end position="95"/>
    </location>
</feature>
<feature type="compositionally biased region" description="Low complexity" evidence="2">
    <location>
        <begin position="21"/>
        <end position="33"/>
    </location>
</feature>
<dbReference type="Proteomes" id="UP000309038">
    <property type="component" value="Unassembled WGS sequence"/>
</dbReference>
<keyword evidence="4" id="KW-1185">Reference proteome</keyword>
<keyword evidence="1" id="KW-0175">Coiled coil</keyword>
<reference evidence="3 4" key="1">
    <citation type="submission" date="2019-02" db="EMBL/GenBank/DDBJ databases">
        <title>Genome sequencing of the rare red list fungi Phlebia centrifuga.</title>
        <authorList>
            <person name="Buettner E."/>
            <person name="Kellner H."/>
        </authorList>
    </citation>
    <scope>NUCLEOTIDE SEQUENCE [LARGE SCALE GENOMIC DNA]</scope>
    <source>
        <strain evidence="3 4">DSM 108282</strain>
    </source>
</reference>
<evidence type="ECO:0000313" key="3">
    <source>
        <dbReference type="EMBL" id="THH02478.1"/>
    </source>
</evidence>
<feature type="compositionally biased region" description="Polar residues" evidence="2">
    <location>
        <begin position="46"/>
        <end position="55"/>
    </location>
</feature>
<accession>A0A4S4KWI3</accession>
<organism evidence="3 4">
    <name type="scientific">Hermanssonia centrifuga</name>
    <dbReference type="NCBI Taxonomy" id="98765"/>
    <lineage>
        <taxon>Eukaryota</taxon>
        <taxon>Fungi</taxon>
        <taxon>Dikarya</taxon>
        <taxon>Basidiomycota</taxon>
        <taxon>Agaricomycotina</taxon>
        <taxon>Agaricomycetes</taxon>
        <taxon>Polyporales</taxon>
        <taxon>Meruliaceae</taxon>
        <taxon>Hermanssonia</taxon>
    </lineage>
</organism>
<feature type="coiled-coil region" evidence="1">
    <location>
        <begin position="148"/>
        <end position="178"/>
    </location>
</feature>
<dbReference type="AlphaFoldDB" id="A0A4S4KWI3"/>
<evidence type="ECO:0000256" key="1">
    <source>
        <dbReference type="SAM" id="Coils"/>
    </source>
</evidence>
<gene>
    <name evidence="3" type="ORF">EW026_g368</name>
</gene>
<sequence>MPHPKKFSHVDINKRFLGKNSATSSTSQTPSASGVSKPGSAIQKPVLQTTPSHSRLVTAKLTADPQRSTTTGPGWSRPSSTSSSIAQTPSIATNPKPTPVPPPVTGSVVPQLVPIGRKDSTGKPAWTHSKASASLMGGSVQNDFPTAAEVAQVRSAKLQEKKEAAQAAAAQKEALAAEADAFRGVHLAPNAHHWDEDEGDDSNFLDEVIQFDDGRHL</sequence>
<evidence type="ECO:0000256" key="2">
    <source>
        <dbReference type="SAM" id="MobiDB-lite"/>
    </source>
</evidence>
<evidence type="ECO:0000313" key="4">
    <source>
        <dbReference type="Proteomes" id="UP000309038"/>
    </source>
</evidence>
<name>A0A4S4KWI3_9APHY</name>
<proteinExistence type="predicted"/>
<protein>
    <submittedName>
        <fullName evidence="3">Uncharacterized protein</fullName>
    </submittedName>
</protein>
<dbReference type="EMBL" id="SGPJ01000005">
    <property type="protein sequence ID" value="THH02478.1"/>
    <property type="molecule type" value="Genomic_DNA"/>
</dbReference>
<feature type="region of interest" description="Disordered" evidence="2">
    <location>
        <begin position="1"/>
        <end position="105"/>
    </location>
</feature>